<protein>
    <submittedName>
        <fullName evidence="1">Uncharacterized protein</fullName>
    </submittedName>
</protein>
<evidence type="ECO:0000313" key="1">
    <source>
        <dbReference type="EMBL" id="TXD86773.1"/>
    </source>
</evidence>
<reference evidence="1 2" key="1">
    <citation type="submission" date="2019-08" db="EMBL/GenBank/DDBJ databases">
        <title>Genomes of Subsaximicrobium wynnwilliamsii strains.</title>
        <authorList>
            <person name="Bowman J.P."/>
        </authorList>
    </citation>
    <scope>NUCLEOTIDE SEQUENCE [LARGE SCALE GENOMIC DNA]</scope>
    <source>
        <strain evidence="1 2">2-80-2</strain>
    </source>
</reference>
<gene>
    <name evidence="1" type="ORF">ESY86_19395</name>
</gene>
<proteinExistence type="predicted"/>
<name>A0A5C6ZBQ5_9FLAO</name>
<organism evidence="1 2">
    <name type="scientific">Subsaximicrobium wynnwilliamsii</name>
    <dbReference type="NCBI Taxonomy" id="291179"/>
    <lineage>
        <taxon>Bacteria</taxon>
        <taxon>Pseudomonadati</taxon>
        <taxon>Bacteroidota</taxon>
        <taxon>Flavobacteriia</taxon>
        <taxon>Flavobacteriales</taxon>
        <taxon>Flavobacteriaceae</taxon>
        <taxon>Subsaximicrobium</taxon>
    </lineage>
</organism>
<comment type="caution">
    <text evidence="1">The sequence shown here is derived from an EMBL/GenBank/DDBJ whole genome shotgun (WGS) entry which is preliminary data.</text>
</comment>
<dbReference type="Proteomes" id="UP000321578">
    <property type="component" value="Unassembled WGS sequence"/>
</dbReference>
<dbReference type="AlphaFoldDB" id="A0A5C6ZBQ5"/>
<evidence type="ECO:0000313" key="2">
    <source>
        <dbReference type="Proteomes" id="UP000321578"/>
    </source>
</evidence>
<dbReference type="RefSeq" id="WP_147088369.1">
    <property type="nucleotide sequence ID" value="NZ_VORM01000039.1"/>
</dbReference>
<keyword evidence="2" id="KW-1185">Reference proteome</keyword>
<sequence length="99" mass="11713">MKHNPSQREDVGGKHQYRQLNHEQNSTQIYVFKTYCLENKQAFFNRDSRFSTAIVGVFHQQSQQSEEKAHIKYQMQIQTAKPLLVFSTNNPSRVRRKLS</sequence>
<accession>A0A5C6ZBQ5</accession>
<dbReference type="EMBL" id="VORO01000039">
    <property type="protein sequence ID" value="TXD86773.1"/>
    <property type="molecule type" value="Genomic_DNA"/>
</dbReference>